<sequence length="155" mass="15718">MKFFIPLAMLAASVAAQTSTASSDDGCLAENIVKSCLTSETAKADACKSSDFECLCRAYEAIATCYNNCPDDPRAASTKNQVTQYCSRVTTTTPTSTGAGKTTSTAEVSSSSTDDAATEIFSSAGAEPTTNFAAELAANAPGMLVGVAGVVAALL</sequence>
<accession>A0A9P5D489</accession>
<evidence type="ECO:0000313" key="4">
    <source>
        <dbReference type="Proteomes" id="UP000749293"/>
    </source>
</evidence>
<dbReference type="OrthoDB" id="2507140at2759"/>
<reference evidence="3" key="1">
    <citation type="submission" date="2020-03" db="EMBL/GenBank/DDBJ databases">
        <title>Site-based positive gene gene selection in Geosmithia morbida across the United States reveals a broad range of putative effectors and factors for local host and environmental adapation.</title>
        <authorList>
            <person name="Onufrak A."/>
            <person name="Murdoch R.W."/>
            <person name="Gazis R."/>
            <person name="Huff M."/>
            <person name="Staton M."/>
            <person name="Klingeman W."/>
            <person name="Hadziabdic D."/>
        </authorList>
    </citation>
    <scope>NUCLEOTIDE SEQUENCE</scope>
    <source>
        <strain evidence="3">1262</strain>
    </source>
</reference>
<dbReference type="EMBL" id="JAANYQ010000002">
    <property type="protein sequence ID" value="KAF4125792.1"/>
    <property type="molecule type" value="Genomic_DNA"/>
</dbReference>
<dbReference type="AlphaFoldDB" id="A0A9P5D489"/>
<organism evidence="3 4">
    <name type="scientific">Geosmithia morbida</name>
    <dbReference type="NCBI Taxonomy" id="1094350"/>
    <lineage>
        <taxon>Eukaryota</taxon>
        <taxon>Fungi</taxon>
        <taxon>Dikarya</taxon>
        <taxon>Ascomycota</taxon>
        <taxon>Pezizomycotina</taxon>
        <taxon>Sordariomycetes</taxon>
        <taxon>Hypocreomycetidae</taxon>
        <taxon>Hypocreales</taxon>
        <taxon>Bionectriaceae</taxon>
        <taxon>Geosmithia</taxon>
    </lineage>
</organism>
<feature type="chain" id="PRO_5040452859" evidence="2">
    <location>
        <begin position="17"/>
        <end position="155"/>
    </location>
</feature>
<comment type="caution">
    <text evidence="3">The sequence shown here is derived from an EMBL/GenBank/DDBJ whole genome shotgun (WGS) entry which is preliminary data.</text>
</comment>
<dbReference type="RefSeq" id="XP_035324444.1">
    <property type="nucleotide sequence ID" value="XM_035463020.1"/>
</dbReference>
<dbReference type="Proteomes" id="UP000749293">
    <property type="component" value="Unassembled WGS sequence"/>
</dbReference>
<keyword evidence="4" id="KW-1185">Reference proteome</keyword>
<proteinExistence type="predicted"/>
<protein>
    <submittedName>
        <fullName evidence="3">GPI anchored serine-threonine rich protein</fullName>
    </submittedName>
</protein>
<dbReference type="GeneID" id="55967268"/>
<evidence type="ECO:0000256" key="2">
    <source>
        <dbReference type="SAM" id="SignalP"/>
    </source>
</evidence>
<evidence type="ECO:0000256" key="1">
    <source>
        <dbReference type="SAM" id="MobiDB-lite"/>
    </source>
</evidence>
<gene>
    <name evidence="3" type="ORF">GMORB2_1038</name>
</gene>
<evidence type="ECO:0000313" key="3">
    <source>
        <dbReference type="EMBL" id="KAF4125792.1"/>
    </source>
</evidence>
<name>A0A9P5D489_9HYPO</name>
<feature type="region of interest" description="Disordered" evidence="1">
    <location>
        <begin position="91"/>
        <end position="112"/>
    </location>
</feature>
<feature type="signal peptide" evidence="2">
    <location>
        <begin position="1"/>
        <end position="16"/>
    </location>
</feature>
<keyword evidence="2" id="KW-0732">Signal</keyword>